<keyword evidence="7 9" id="KW-0413">Isomerase</keyword>
<comment type="subcellular location">
    <subcellularLocation>
        <location evidence="2">Cytoplasm</location>
    </subcellularLocation>
</comment>
<comment type="catalytic activity">
    <reaction evidence="1 9 10">
        <text>[protein]-peptidylproline (omega=180) = [protein]-peptidylproline (omega=0)</text>
        <dbReference type="Rhea" id="RHEA:16237"/>
        <dbReference type="Rhea" id="RHEA-COMP:10747"/>
        <dbReference type="Rhea" id="RHEA-COMP:10748"/>
        <dbReference type="ChEBI" id="CHEBI:83833"/>
        <dbReference type="ChEBI" id="CHEBI:83834"/>
        <dbReference type="EC" id="5.2.1.8"/>
    </reaction>
</comment>
<dbReference type="Gene3D" id="2.40.10.330">
    <property type="match status" value="1"/>
</dbReference>
<evidence type="ECO:0000256" key="10">
    <source>
        <dbReference type="RuleBase" id="RU003915"/>
    </source>
</evidence>
<evidence type="ECO:0000256" key="1">
    <source>
        <dbReference type="ARBA" id="ARBA00000971"/>
    </source>
</evidence>
<evidence type="ECO:0000256" key="6">
    <source>
        <dbReference type="ARBA" id="ARBA00023186"/>
    </source>
</evidence>
<evidence type="ECO:0000256" key="5">
    <source>
        <dbReference type="ARBA" id="ARBA00023110"/>
    </source>
</evidence>
<organism evidence="13 14">
    <name type="scientific">Larsenimonas suaedae</name>
    <dbReference type="NCBI Taxonomy" id="1851019"/>
    <lineage>
        <taxon>Bacteria</taxon>
        <taxon>Pseudomonadati</taxon>
        <taxon>Pseudomonadota</taxon>
        <taxon>Gammaproteobacteria</taxon>
        <taxon>Oceanospirillales</taxon>
        <taxon>Halomonadaceae</taxon>
        <taxon>Larsenimonas</taxon>
    </lineage>
</organism>
<sequence length="168" mass="18733">MTPIESHQVVGFHYVLRDERHRVLDDSFKRAKPLYYLHGHANIMTALEHEIDGRTPGETFEITIDPANAYGERNEALMQSVNRAAFGNAELAPGMRFEANGPDGARTVTVVDIDENAVTVDANHPLAGRTLNYYVELLDQREATRAELAKGHPLDPSVQPSEVEDKKL</sequence>
<dbReference type="InterPro" id="IPR001179">
    <property type="entry name" value="PPIase_FKBP_dom"/>
</dbReference>
<keyword evidence="14" id="KW-1185">Reference proteome</keyword>
<dbReference type="EC" id="5.2.1.8" evidence="10"/>
<evidence type="ECO:0000256" key="2">
    <source>
        <dbReference type="ARBA" id="ARBA00004496"/>
    </source>
</evidence>
<evidence type="ECO:0000256" key="8">
    <source>
        <dbReference type="ARBA" id="ARBA00037071"/>
    </source>
</evidence>
<keyword evidence="4" id="KW-0963">Cytoplasm</keyword>
<evidence type="ECO:0000256" key="9">
    <source>
        <dbReference type="PROSITE-ProRule" id="PRU00277"/>
    </source>
</evidence>
<dbReference type="Pfam" id="PF00254">
    <property type="entry name" value="FKBP_C"/>
    <property type="match status" value="1"/>
</dbReference>
<dbReference type="InterPro" id="IPR048261">
    <property type="entry name" value="SlpA/SlyD-like_ins_sf"/>
</dbReference>
<keyword evidence="5 9" id="KW-0697">Rotamase</keyword>
<comment type="similarity">
    <text evidence="3 10">Belongs to the FKBP-type PPIase family.</text>
</comment>
<evidence type="ECO:0000313" key="13">
    <source>
        <dbReference type="EMBL" id="MDR5895884.1"/>
    </source>
</evidence>
<dbReference type="SUPFAM" id="SSF54534">
    <property type="entry name" value="FKBP-like"/>
    <property type="match status" value="1"/>
</dbReference>
<proteinExistence type="inferred from homology"/>
<dbReference type="Gene3D" id="3.10.50.40">
    <property type="match status" value="1"/>
</dbReference>
<protein>
    <recommendedName>
        <fullName evidence="10">Peptidyl-prolyl cis-trans isomerase</fullName>
        <ecNumber evidence="10">5.2.1.8</ecNumber>
    </recommendedName>
</protein>
<dbReference type="PANTHER" id="PTHR47861:SF3">
    <property type="entry name" value="FKBP-TYPE PEPTIDYL-PROLYL CIS-TRANS ISOMERASE SLYD"/>
    <property type="match status" value="1"/>
</dbReference>
<dbReference type="InterPro" id="IPR046357">
    <property type="entry name" value="PPIase_dom_sf"/>
</dbReference>
<evidence type="ECO:0000256" key="4">
    <source>
        <dbReference type="ARBA" id="ARBA00022490"/>
    </source>
</evidence>
<evidence type="ECO:0000259" key="12">
    <source>
        <dbReference type="PROSITE" id="PS50059"/>
    </source>
</evidence>
<comment type="caution">
    <text evidence="13">The sequence shown here is derived from an EMBL/GenBank/DDBJ whole genome shotgun (WGS) entry which is preliminary data.</text>
</comment>
<dbReference type="EMBL" id="JARWAO010000003">
    <property type="protein sequence ID" value="MDR5895884.1"/>
    <property type="molecule type" value="Genomic_DNA"/>
</dbReference>
<feature type="domain" description="PPIase FKBP-type" evidence="12">
    <location>
        <begin position="7"/>
        <end position="91"/>
    </location>
</feature>
<dbReference type="PANTHER" id="PTHR47861">
    <property type="entry name" value="FKBP-TYPE PEPTIDYL-PROLYL CIS-TRANS ISOMERASE SLYD"/>
    <property type="match status" value="1"/>
</dbReference>
<accession>A0ABU1GV64</accession>
<comment type="function">
    <text evidence="8">Also involved in hydrogenase metallocenter assembly, probably by participating in the nickel insertion step. This function in hydrogenase biosynthesis requires chaperone activity and the presence of the metal-binding domain, but not PPIase activity.</text>
</comment>
<evidence type="ECO:0000256" key="11">
    <source>
        <dbReference type="SAM" id="MobiDB-lite"/>
    </source>
</evidence>
<evidence type="ECO:0000256" key="7">
    <source>
        <dbReference type="ARBA" id="ARBA00023235"/>
    </source>
</evidence>
<evidence type="ECO:0000256" key="3">
    <source>
        <dbReference type="ARBA" id="ARBA00006577"/>
    </source>
</evidence>
<feature type="region of interest" description="Disordered" evidence="11">
    <location>
        <begin position="149"/>
        <end position="168"/>
    </location>
</feature>
<dbReference type="RefSeq" id="WP_251589783.1">
    <property type="nucleotide sequence ID" value="NZ_JAMLJI010000001.1"/>
</dbReference>
<gene>
    <name evidence="13" type="ORF">QC825_07345</name>
</gene>
<dbReference type="PROSITE" id="PS50059">
    <property type="entry name" value="FKBP_PPIASE"/>
    <property type="match status" value="1"/>
</dbReference>
<evidence type="ECO:0000313" key="14">
    <source>
        <dbReference type="Proteomes" id="UP001269375"/>
    </source>
</evidence>
<keyword evidence="6" id="KW-0143">Chaperone</keyword>
<dbReference type="Proteomes" id="UP001269375">
    <property type="component" value="Unassembled WGS sequence"/>
</dbReference>
<reference evidence="13 14" key="1">
    <citation type="submission" date="2023-04" db="EMBL/GenBank/DDBJ databases">
        <title>A long-awaited taxogenomic arrangement of the family Halomonadaceae.</title>
        <authorList>
            <person name="De La Haba R."/>
            <person name="Chuvochina M."/>
            <person name="Wittouck S."/>
            <person name="Arahal D.R."/>
            <person name="Sanchez-Porro C."/>
            <person name="Hugenholtz P."/>
            <person name="Ventosa A."/>
        </authorList>
    </citation>
    <scope>NUCLEOTIDE SEQUENCE [LARGE SCALE GENOMIC DNA]</scope>
    <source>
        <strain evidence="13 14">DSM 22428</strain>
    </source>
</reference>
<name>A0ABU1GV64_9GAMM</name>
<dbReference type="GO" id="GO:0016853">
    <property type="term" value="F:isomerase activity"/>
    <property type="evidence" value="ECO:0007669"/>
    <property type="project" value="UniProtKB-KW"/>
</dbReference>